<reference evidence="4 5" key="2">
    <citation type="submission" date="2023-12" db="EMBL/GenBank/DDBJ databases">
        <title>Description of an unclassified Opitutus bacterium of Verrucomicrobiota.</title>
        <authorList>
            <person name="Zhang D.-F."/>
        </authorList>
    </citation>
    <scope>NUCLEOTIDE SEQUENCE [LARGE SCALE GENOMIC DNA]</scope>
    <source>
        <strain evidence="4 5">WL0086</strain>
    </source>
</reference>
<evidence type="ECO:0000256" key="1">
    <source>
        <dbReference type="SAM" id="MobiDB-lite"/>
    </source>
</evidence>
<protein>
    <submittedName>
        <fullName evidence="4">FecR domain-containing protein</fullName>
    </submittedName>
</protein>
<dbReference type="PIRSF" id="PIRSF018266">
    <property type="entry name" value="FecR"/>
    <property type="match status" value="1"/>
</dbReference>
<evidence type="ECO:0000259" key="2">
    <source>
        <dbReference type="Pfam" id="PF04773"/>
    </source>
</evidence>
<reference evidence="4 5" key="1">
    <citation type="submission" date="2021-08" db="EMBL/GenBank/DDBJ databases">
        <authorList>
            <person name="Zhang D."/>
            <person name="Zhang A."/>
            <person name="Wang L."/>
        </authorList>
    </citation>
    <scope>NUCLEOTIDE SEQUENCE [LARGE SCALE GENOMIC DNA]</scope>
    <source>
        <strain evidence="4 5">WL0086</strain>
    </source>
</reference>
<dbReference type="Gene3D" id="2.60.120.1440">
    <property type="match status" value="1"/>
</dbReference>
<proteinExistence type="predicted"/>
<feature type="compositionally biased region" description="Acidic residues" evidence="1">
    <location>
        <begin position="73"/>
        <end position="94"/>
    </location>
</feature>
<keyword evidence="5" id="KW-1185">Reference proteome</keyword>
<dbReference type="Proteomes" id="UP000738431">
    <property type="component" value="Chromosome"/>
</dbReference>
<gene>
    <name evidence="4" type="ORF">K1X11_015735</name>
</gene>
<evidence type="ECO:0000313" key="4">
    <source>
        <dbReference type="EMBL" id="WRQ86266.1"/>
    </source>
</evidence>
<feature type="domain" description="FecR N-terminal" evidence="3">
    <location>
        <begin position="19"/>
        <end position="54"/>
    </location>
</feature>
<organism evidence="4 5">
    <name type="scientific">Actomonas aquatica</name>
    <dbReference type="NCBI Taxonomy" id="2866162"/>
    <lineage>
        <taxon>Bacteria</taxon>
        <taxon>Pseudomonadati</taxon>
        <taxon>Verrucomicrobiota</taxon>
        <taxon>Opitutia</taxon>
        <taxon>Opitutales</taxon>
        <taxon>Opitutaceae</taxon>
        <taxon>Actomonas</taxon>
    </lineage>
</organism>
<evidence type="ECO:0000259" key="3">
    <source>
        <dbReference type="Pfam" id="PF16220"/>
    </source>
</evidence>
<sequence length="381" mass="41022">MSQSSFPSDSSSADSIGSAAAAWVARRDRGLTAAEEAELTAWLEADPRHRARYEGLGMSWAFLDGLAQCRPETDDEPDPNLFIEDDEFSPESEDERPVSWRRRWGAVAGWAVAASLAVLLTWTRSDSDQEVASSLEASVESVMAATENPVIEVSPPWSFEAAETGPLRLPDGSLADLNAGARIEVAFTAARRDVRLLAGEAHFTVVKDARRPFIVEAAGMRIRAVGTAFNVRLSAAQVEVLVTHGLVAVDAHDMPTQPDADPLAVSQGALLSVGERAQVNLAGAIPETVVEVLPEVLVAEALAWQPPTIRFENAPLEEVIGLFNGANDRQLRIADPKLAALRIEGVFRRDNVDAFVRLLEAGFGVAARENTLGVTELRAAR</sequence>
<dbReference type="InterPro" id="IPR006860">
    <property type="entry name" value="FecR"/>
</dbReference>
<feature type="domain" description="FecR protein" evidence="2">
    <location>
        <begin position="167"/>
        <end position="247"/>
    </location>
</feature>
<dbReference type="PANTHER" id="PTHR30273">
    <property type="entry name" value="PERIPLASMIC SIGNAL SENSOR AND SIGMA FACTOR ACTIVATOR FECR-RELATED"/>
    <property type="match status" value="1"/>
</dbReference>
<dbReference type="PANTHER" id="PTHR30273:SF2">
    <property type="entry name" value="PROTEIN FECR"/>
    <property type="match status" value="1"/>
</dbReference>
<dbReference type="InterPro" id="IPR012373">
    <property type="entry name" value="Ferrdict_sens_TM"/>
</dbReference>
<accession>A0ABZ1C486</accession>
<name>A0ABZ1C486_9BACT</name>
<dbReference type="RefSeq" id="WP_221031195.1">
    <property type="nucleotide sequence ID" value="NZ_CP139781.1"/>
</dbReference>
<dbReference type="EMBL" id="CP139781">
    <property type="protein sequence ID" value="WRQ86266.1"/>
    <property type="molecule type" value="Genomic_DNA"/>
</dbReference>
<dbReference type="Pfam" id="PF04773">
    <property type="entry name" value="FecR"/>
    <property type="match status" value="1"/>
</dbReference>
<evidence type="ECO:0000313" key="5">
    <source>
        <dbReference type="Proteomes" id="UP000738431"/>
    </source>
</evidence>
<dbReference type="InterPro" id="IPR032623">
    <property type="entry name" value="FecR_N"/>
</dbReference>
<feature type="region of interest" description="Disordered" evidence="1">
    <location>
        <begin position="69"/>
        <end position="94"/>
    </location>
</feature>
<dbReference type="Pfam" id="PF16220">
    <property type="entry name" value="DUF4880"/>
    <property type="match status" value="1"/>
</dbReference>